<keyword evidence="2" id="KW-1185">Reference proteome</keyword>
<evidence type="ECO:0000313" key="1">
    <source>
        <dbReference type="EMBL" id="RSL15390.1"/>
    </source>
</evidence>
<dbReference type="Pfam" id="PF14907">
    <property type="entry name" value="NTP_transf_5"/>
    <property type="match status" value="1"/>
</dbReference>
<evidence type="ECO:0000313" key="2">
    <source>
        <dbReference type="Proteomes" id="UP000269669"/>
    </source>
</evidence>
<protein>
    <submittedName>
        <fullName evidence="1">Putative nucleotidyltransferase-like protein</fullName>
    </submittedName>
</protein>
<gene>
    <name evidence="1" type="ORF">EDE15_0876</name>
</gene>
<reference evidence="1 2" key="1">
    <citation type="submission" date="2018-12" db="EMBL/GenBank/DDBJ databases">
        <title>Sequencing of bacterial isolates from soil warming experiment in Harvard Forest, Massachusetts, USA.</title>
        <authorList>
            <person name="Deangelis K."/>
        </authorList>
    </citation>
    <scope>NUCLEOTIDE SEQUENCE [LARGE SCALE GENOMIC DNA]</scope>
    <source>
        <strain evidence="1 2">EB153</strain>
    </source>
</reference>
<dbReference type="RefSeq" id="WP_125484137.1">
    <property type="nucleotide sequence ID" value="NZ_RSDW01000001.1"/>
</dbReference>
<dbReference type="AlphaFoldDB" id="A0A428MET4"/>
<keyword evidence="1" id="KW-0808">Transferase</keyword>
<dbReference type="InterPro" id="IPR039498">
    <property type="entry name" value="NTP_transf_5"/>
</dbReference>
<dbReference type="Proteomes" id="UP000269669">
    <property type="component" value="Unassembled WGS sequence"/>
</dbReference>
<dbReference type="EMBL" id="RSDW01000001">
    <property type="protein sequence ID" value="RSL15390.1"/>
    <property type="molecule type" value="Genomic_DNA"/>
</dbReference>
<accession>A0A428MET4</accession>
<dbReference type="OrthoDB" id="113217at2"/>
<proteinExistence type="predicted"/>
<sequence length="440" mass="51013">MNAHTITSDVSPLKVPRAVAALIRALHLREPDIASLAQLEDHEWGSLLAFCDLGHLTLSLAQLPKDGFPSWVVERLKTNVADNALRFERVKATYREAAEALDRAGVNHVVIKGFTQAPDYVEDPRLRAQSDLDLYCPPEMIKSARIALQGIGYTPNDQQSYTYADHDRTMNRMGDWRWRENSFDPEMPLSIELHFCLWNRSVSYFHVAAIDRFWDRRTMRAIDGFTFTSLSPVDNLGYLALHILRNIFLRDTILHHVYELAIFLHRRAEDDTFWAAWSETHDATLQSCEAIAFYYARSLFGCNLNPHVLKAIESLPSLQRQWLRRFAMSSIEDMSHMNKDFLWLHMSFLKSPMAKLKLLKRTLIPTHFARMNTPLVRMVSDRATQSRELHPYLQYFVYLVSRFASHSCASVDTIGRGLYWRMSKLQLVRQIRIFLAASFF</sequence>
<comment type="caution">
    <text evidence="1">The sequence shown here is derived from an EMBL/GenBank/DDBJ whole genome shotgun (WGS) entry which is preliminary data.</text>
</comment>
<organism evidence="1 2">
    <name type="scientific">Edaphobacter aggregans</name>
    <dbReference type="NCBI Taxonomy" id="570835"/>
    <lineage>
        <taxon>Bacteria</taxon>
        <taxon>Pseudomonadati</taxon>
        <taxon>Acidobacteriota</taxon>
        <taxon>Terriglobia</taxon>
        <taxon>Terriglobales</taxon>
        <taxon>Acidobacteriaceae</taxon>
        <taxon>Edaphobacter</taxon>
    </lineage>
</organism>
<name>A0A428MET4_9BACT</name>
<dbReference type="GO" id="GO:0016740">
    <property type="term" value="F:transferase activity"/>
    <property type="evidence" value="ECO:0007669"/>
    <property type="project" value="UniProtKB-KW"/>
</dbReference>